<name>A0A1H7ID07_9PROT</name>
<protein>
    <submittedName>
        <fullName evidence="1">Uncharacterized protein</fullName>
    </submittedName>
</protein>
<dbReference type="Proteomes" id="UP000198620">
    <property type="component" value="Unassembled WGS sequence"/>
</dbReference>
<accession>A0A1H7ID07</accession>
<sequence length="45" mass="4924">MPTVAHRATRFRNPAPAGCLMDMLAIEARTQLRGSGWAWLANRAG</sequence>
<dbReference type="RefSeq" id="WP_177171746.1">
    <property type="nucleotide sequence ID" value="NZ_FOBH01000002.1"/>
</dbReference>
<evidence type="ECO:0000313" key="1">
    <source>
        <dbReference type="EMBL" id="SEK60224.1"/>
    </source>
</evidence>
<evidence type="ECO:0000313" key="2">
    <source>
        <dbReference type="Proteomes" id="UP000198620"/>
    </source>
</evidence>
<dbReference type="AlphaFoldDB" id="A0A1H7ID07"/>
<keyword evidence="2" id="KW-1185">Reference proteome</keyword>
<reference evidence="1 2" key="1">
    <citation type="submission" date="2016-10" db="EMBL/GenBank/DDBJ databases">
        <authorList>
            <person name="de Groot N.N."/>
        </authorList>
    </citation>
    <scope>NUCLEOTIDE SEQUENCE [LARGE SCALE GENOMIC DNA]</scope>
    <source>
        <strain evidence="1 2">Nv1</strain>
    </source>
</reference>
<dbReference type="STRING" id="1233.SAMN05216387_102129"/>
<organism evidence="1 2">
    <name type="scientific">Nitrosovibrio tenuis</name>
    <dbReference type="NCBI Taxonomy" id="1233"/>
    <lineage>
        <taxon>Bacteria</taxon>
        <taxon>Pseudomonadati</taxon>
        <taxon>Pseudomonadota</taxon>
        <taxon>Betaproteobacteria</taxon>
        <taxon>Nitrosomonadales</taxon>
        <taxon>Nitrosomonadaceae</taxon>
        <taxon>Nitrosovibrio</taxon>
    </lineage>
</organism>
<gene>
    <name evidence="1" type="ORF">SAMN05216387_102129</name>
</gene>
<dbReference type="EMBL" id="FOBH01000002">
    <property type="protein sequence ID" value="SEK60224.1"/>
    <property type="molecule type" value="Genomic_DNA"/>
</dbReference>
<proteinExistence type="predicted"/>